<feature type="repeat" description="PPR" evidence="2">
    <location>
        <begin position="332"/>
        <end position="366"/>
    </location>
</feature>
<dbReference type="Pfam" id="PF13041">
    <property type="entry name" value="PPR_2"/>
    <property type="match status" value="3"/>
</dbReference>
<dbReference type="InterPro" id="IPR046960">
    <property type="entry name" value="PPR_At4g14850-like_plant"/>
</dbReference>
<proteinExistence type="predicted"/>
<feature type="repeat" description="PPR" evidence="2">
    <location>
        <begin position="106"/>
        <end position="140"/>
    </location>
</feature>
<protein>
    <submittedName>
        <fullName evidence="3">Pentatricopeptide repeat-containing protein</fullName>
    </submittedName>
</protein>
<organism evidence="3">
    <name type="scientific">Sesamum calycinum</name>
    <dbReference type="NCBI Taxonomy" id="2727403"/>
    <lineage>
        <taxon>Eukaryota</taxon>
        <taxon>Viridiplantae</taxon>
        <taxon>Streptophyta</taxon>
        <taxon>Embryophyta</taxon>
        <taxon>Tracheophyta</taxon>
        <taxon>Spermatophyta</taxon>
        <taxon>Magnoliopsida</taxon>
        <taxon>eudicotyledons</taxon>
        <taxon>Gunneridae</taxon>
        <taxon>Pentapetalae</taxon>
        <taxon>asterids</taxon>
        <taxon>lamiids</taxon>
        <taxon>Lamiales</taxon>
        <taxon>Pedaliaceae</taxon>
        <taxon>Sesamum</taxon>
    </lineage>
</organism>
<comment type="caution">
    <text evidence="3">The sequence shown here is derived from an EMBL/GenBank/DDBJ whole genome shotgun (WGS) entry which is preliminary data.</text>
</comment>
<dbReference type="GO" id="GO:0009451">
    <property type="term" value="P:RNA modification"/>
    <property type="evidence" value="ECO:0007669"/>
    <property type="project" value="InterPro"/>
</dbReference>
<reference evidence="3" key="2">
    <citation type="journal article" date="2024" name="Plant">
        <title>Genomic evolution and insights into agronomic trait innovations of Sesamum species.</title>
        <authorList>
            <person name="Miao H."/>
            <person name="Wang L."/>
            <person name="Qu L."/>
            <person name="Liu H."/>
            <person name="Sun Y."/>
            <person name="Le M."/>
            <person name="Wang Q."/>
            <person name="Wei S."/>
            <person name="Zheng Y."/>
            <person name="Lin W."/>
            <person name="Duan Y."/>
            <person name="Cao H."/>
            <person name="Xiong S."/>
            <person name="Wang X."/>
            <person name="Wei L."/>
            <person name="Li C."/>
            <person name="Ma Q."/>
            <person name="Ju M."/>
            <person name="Zhao R."/>
            <person name="Li G."/>
            <person name="Mu C."/>
            <person name="Tian Q."/>
            <person name="Mei H."/>
            <person name="Zhang T."/>
            <person name="Gao T."/>
            <person name="Zhang H."/>
        </authorList>
    </citation>
    <scope>NUCLEOTIDE SEQUENCE</scope>
    <source>
        <strain evidence="3">KEN8</strain>
    </source>
</reference>
<dbReference type="AlphaFoldDB" id="A0AAW2QWH4"/>
<dbReference type="NCBIfam" id="TIGR00756">
    <property type="entry name" value="PPR"/>
    <property type="match status" value="4"/>
</dbReference>
<name>A0AAW2QWH4_9LAMI</name>
<dbReference type="EMBL" id="JACGWM010000005">
    <property type="protein sequence ID" value="KAL0372380.1"/>
    <property type="molecule type" value="Genomic_DNA"/>
</dbReference>
<gene>
    <name evidence="3" type="ORF">Scaly_0919600</name>
</gene>
<dbReference type="PROSITE" id="PS51375">
    <property type="entry name" value="PPR"/>
    <property type="match status" value="3"/>
</dbReference>
<keyword evidence="1" id="KW-0677">Repeat</keyword>
<dbReference type="InterPro" id="IPR011990">
    <property type="entry name" value="TPR-like_helical_dom_sf"/>
</dbReference>
<dbReference type="FunFam" id="1.25.40.10:FF:000090">
    <property type="entry name" value="Pentatricopeptide repeat-containing protein, chloroplastic"/>
    <property type="match status" value="1"/>
</dbReference>
<dbReference type="Gene3D" id="1.25.40.10">
    <property type="entry name" value="Tetratricopeptide repeat domain"/>
    <property type="match status" value="5"/>
</dbReference>
<evidence type="ECO:0000313" key="3">
    <source>
        <dbReference type="EMBL" id="KAL0372380.1"/>
    </source>
</evidence>
<feature type="repeat" description="PPR" evidence="2">
    <location>
        <begin position="5"/>
        <end position="39"/>
    </location>
</feature>
<dbReference type="Pfam" id="PF01535">
    <property type="entry name" value="PPR"/>
    <property type="match status" value="4"/>
</dbReference>
<evidence type="ECO:0000256" key="2">
    <source>
        <dbReference type="PROSITE-ProRule" id="PRU00708"/>
    </source>
</evidence>
<sequence>MPERDVITWNIMISGYYRYGFVRESFSLYSQMVFQGIVENSSTFSTVLSICSYAGFFREGLLVHSRAIVLGLSTNVYIGSALIDLYLQMGLIDIALRLFSTLQDRNLATWNVVLRGVCEMGRSRELLRIYSDMNLDGIEPNGLTFCYLIRGCGGERFLEEGMQMHCCVIKKGLVDSNLFVANALVDFYSACGSLTETRKSFESALIDMYGKCGDIESSVSIFDSIPQRTLESCNSLMTSLLRSGLIQDVIELFGLMVDEKIGYDEVSLSSTLKALSVSVPASSASCSLLHCCAIKSGFESDIAVTCSLIDAYSRSGEIKLSCQVFNQLSFPNIICFTSIISALARNGMGMECLEMLDAMIQNGLKPDKVTFLSALTGCNHSGLIKEGRLLFYSMQTHYGLYPERPHYSCMVDLLSRAGLLDEAEELIKDTPWQGDPVIWSSILRSSRIHKNEQVGKRAAKMLMDLEPENPSGWLQASNFYSDIGDFETMRQCREIAIARQMRREIGQSLIEVTATGDWSLVMIDSALAYGSCACVVGPKLHMLQGTNQNRVVYKEGKEEECE</sequence>
<dbReference type="PANTHER" id="PTHR47926">
    <property type="entry name" value="PENTATRICOPEPTIDE REPEAT-CONTAINING PROTEIN"/>
    <property type="match status" value="1"/>
</dbReference>
<dbReference type="GO" id="GO:0003723">
    <property type="term" value="F:RNA binding"/>
    <property type="evidence" value="ECO:0007669"/>
    <property type="project" value="InterPro"/>
</dbReference>
<dbReference type="PANTHER" id="PTHR47926:SF442">
    <property type="entry name" value="PUTATIVE-RELATED"/>
    <property type="match status" value="1"/>
</dbReference>
<reference evidence="3" key="1">
    <citation type="submission" date="2020-06" db="EMBL/GenBank/DDBJ databases">
        <authorList>
            <person name="Li T."/>
            <person name="Hu X."/>
            <person name="Zhang T."/>
            <person name="Song X."/>
            <person name="Zhang H."/>
            <person name="Dai N."/>
            <person name="Sheng W."/>
            <person name="Hou X."/>
            <person name="Wei L."/>
        </authorList>
    </citation>
    <scope>NUCLEOTIDE SEQUENCE</scope>
    <source>
        <strain evidence="3">KEN8</strain>
        <tissue evidence="3">Leaf</tissue>
    </source>
</reference>
<dbReference type="InterPro" id="IPR002885">
    <property type="entry name" value="PPR_rpt"/>
</dbReference>
<accession>A0AAW2QWH4</accession>
<evidence type="ECO:0000256" key="1">
    <source>
        <dbReference type="ARBA" id="ARBA00022737"/>
    </source>
</evidence>